<dbReference type="EMBL" id="CAMGYJ010000002">
    <property type="protein sequence ID" value="CAI0385965.1"/>
    <property type="molecule type" value="Genomic_DNA"/>
</dbReference>
<protein>
    <submittedName>
        <fullName evidence="3">Uncharacterized protein</fullName>
    </submittedName>
</protein>
<comment type="caution">
    <text evidence="3">The sequence shown here is derived from an EMBL/GenBank/DDBJ whole genome shotgun (WGS) entry which is preliminary data.</text>
</comment>
<dbReference type="AlphaFoldDB" id="A0AAV0HLU8"/>
<sequence>MPGTPKVSRQVRDHDRTFIPDAMSFGGERGGRKDPKRKGPGRVSETPSSPANKRPRKMKASDL</sequence>
<gene>
    <name evidence="2" type="ORF">LITE_LOCUS4960</name>
    <name evidence="3" type="ORF">LITE_LOCUS5072</name>
</gene>
<organism evidence="3 4">
    <name type="scientific">Linum tenue</name>
    <dbReference type="NCBI Taxonomy" id="586396"/>
    <lineage>
        <taxon>Eukaryota</taxon>
        <taxon>Viridiplantae</taxon>
        <taxon>Streptophyta</taxon>
        <taxon>Embryophyta</taxon>
        <taxon>Tracheophyta</taxon>
        <taxon>Spermatophyta</taxon>
        <taxon>Magnoliopsida</taxon>
        <taxon>eudicotyledons</taxon>
        <taxon>Gunneridae</taxon>
        <taxon>Pentapetalae</taxon>
        <taxon>rosids</taxon>
        <taxon>fabids</taxon>
        <taxon>Malpighiales</taxon>
        <taxon>Linaceae</taxon>
        <taxon>Linum</taxon>
    </lineage>
</organism>
<name>A0AAV0HLU8_9ROSI</name>
<keyword evidence="4" id="KW-1185">Reference proteome</keyword>
<reference evidence="3" key="1">
    <citation type="submission" date="2022-08" db="EMBL/GenBank/DDBJ databases">
        <authorList>
            <person name="Gutierrez-Valencia J."/>
        </authorList>
    </citation>
    <scope>NUCLEOTIDE SEQUENCE</scope>
</reference>
<evidence type="ECO:0000313" key="2">
    <source>
        <dbReference type="EMBL" id="CAI0385965.1"/>
    </source>
</evidence>
<feature type="compositionally biased region" description="Basic residues" evidence="1">
    <location>
        <begin position="53"/>
        <end position="63"/>
    </location>
</feature>
<feature type="region of interest" description="Disordered" evidence="1">
    <location>
        <begin position="1"/>
        <end position="63"/>
    </location>
</feature>
<dbReference type="Proteomes" id="UP001154282">
    <property type="component" value="Unassembled WGS sequence"/>
</dbReference>
<evidence type="ECO:0000313" key="4">
    <source>
        <dbReference type="Proteomes" id="UP001154282"/>
    </source>
</evidence>
<evidence type="ECO:0000256" key="1">
    <source>
        <dbReference type="SAM" id="MobiDB-lite"/>
    </source>
</evidence>
<proteinExistence type="predicted"/>
<evidence type="ECO:0000313" key="3">
    <source>
        <dbReference type="EMBL" id="CAI0386281.1"/>
    </source>
</evidence>
<accession>A0AAV0HLU8</accession>
<dbReference type="EMBL" id="CAMGYJ010000002">
    <property type="protein sequence ID" value="CAI0386281.1"/>
    <property type="molecule type" value="Genomic_DNA"/>
</dbReference>